<evidence type="ECO:0000256" key="2">
    <source>
        <dbReference type="SAM" id="SignalP"/>
    </source>
</evidence>
<feature type="region of interest" description="Disordered" evidence="1">
    <location>
        <begin position="71"/>
        <end position="145"/>
    </location>
</feature>
<protein>
    <recommendedName>
        <fullName evidence="5">Secreted protein</fullName>
    </recommendedName>
</protein>
<sequence length="145" mass="15663">MTDISPWGRSILAICRVAISCAACVQGAAVLTHGRRSIGQRVWFNAVLDDTRIHARSPRVGSTAEIRHFCTERGSNTPDMPSPCTPVTGQSAPHPTPDSNSARASKMNRAGVRSWRRGTEGSRRRIFRGVMRATSLPGHPSASNS</sequence>
<keyword evidence="2" id="KW-0732">Signal</keyword>
<organism evidence="3 4">
    <name type="scientific">Phytophthora fragariae</name>
    <dbReference type="NCBI Taxonomy" id="53985"/>
    <lineage>
        <taxon>Eukaryota</taxon>
        <taxon>Sar</taxon>
        <taxon>Stramenopiles</taxon>
        <taxon>Oomycota</taxon>
        <taxon>Peronosporomycetes</taxon>
        <taxon>Peronosporales</taxon>
        <taxon>Peronosporaceae</taxon>
        <taxon>Phytophthora</taxon>
    </lineage>
</organism>
<evidence type="ECO:0008006" key="5">
    <source>
        <dbReference type="Google" id="ProtNLM"/>
    </source>
</evidence>
<feature type="signal peptide" evidence="2">
    <location>
        <begin position="1"/>
        <end position="27"/>
    </location>
</feature>
<proteinExistence type="predicted"/>
<reference evidence="3 4" key="1">
    <citation type="submission" date="2018-09" db="EMBL/GenBank/DDBJ databases">
        <title>Genomic investigation of the strawberry pathogen Phytophthora fragariae indicates pathogenicity is determined by transcriptional variation in three key races.</title>
        <authorList>
            <person name="Adams T.M."/>
            <person name="Armitage A.D."/>
            <person name="Sobczyk M.K."/>
            <person name="Bates H.J."/>
            <person name="Dunwell J.M."/>
            <person name="Nellist C.F."/>
            <person name="Harrison R.J."/>
        </authorList>
    </citation>
    <scope>NUCLEOTIDE SEQUENCE [LARGE SCALE GENOMIC DNA]</scope>
    <source>
        <strain evidence="3 4">NOV-77</strain>
    </source>
</reference>
<dbReference type="Proteomes" id="UP000486351">
    <property type="component" value="Unassembled WGS sequence"/>
</dbReference>
<feature type="compositionally biased region" description="Polar residues" evidence="1">
    <location>
        <begin position="73"/>
        <end position="103"/>
    </location>
</feature>
<name>A0A6G0R0F8_9STRA</name>
<dbReference type="AlphaFoldDB" id="A0A6G0R0F8"/>
<comment type="caution">
    <text evidence="3">The sequence shown here is derived from an EMBL/GenBank/DDBJ whole genome shotgun (WGS) entry which is preliminary data.</text>
</comment>
<dbReference type="EMBL" id="QXFY01001700">
    <property type="protein sequence ID" value="KAE9311482.1"/>
    <property type="molecule type" value="Genomic_DNA"/>
</dbReference>
<evidence type="ECO:0000313" key="4">
    <source>
        <dbReference type="Proteomes" id="UP000486351"/>
    </source>
</evidence>
<accession>A0A6G0R0F8</accession>
<evidence type="ECO:0000313" key="3">
    <source>
        <dbReference type="EMBL" id="KAE9311482.1"/>
    </source>
</evidence>
<evidence type="ECO:0000256" key="1">
    <source>
        <dbReference type="SAM" id="MobiDB-lite"/>
    </source>
</evidence>
<feature type="chain" id="PRO_5026113405" description="Secreted protein" evidence="2">
    <location>
        <begin position="28"/>
        <end position="145"/>
    </location>
</feature>
<gene>
    <name evidence="3" type="ORF">PF008_g20194</name>
</gene>